<evidence type="ECO:0000256" key="1">
    <source>
        <dbReference type="SAM" id="Phobius"/>
    </source>
</evidence>
<protein>
    <recommendedName>
        <fullName evidence="4">Transmembrane protein</fullName>
    </recommendedName>
</protein>
<name>A0A0C1UJY8_9CLOT</name>
<dbReference type="AlphaFoldDB" id="A0A0C1UJY8"/>
<evidence type="ECO:0000313" key="3">
    <source>
        <dbReference type="Proteomes" id="UP000031366"/>
    </source>
</evidence>
<organism evidence="2 3">
    <name type="scientific">Clostridium argentinense CDC 2741</name>
    <dbReference type="NCBI Taxonomy" id="1418104"/>
    <lineage>
        <taxon>Bacteria</taxon>
        <taxon>Bacillati</taxon>
        <taxon>Bacillota</taxon>
        <taxon>Clostridia</taxon>
        <taxon>Eubacteriales</taxon>
        <taxon>Clostridiaceae</taxon>
        <taxon>Clostridium</taxon>
    </lineage>
</organism>
<feature type="transmembrane region" description="Helical" evidence="1">
    <location>
        <begin position="31"/>
        <end position="48"/>
    </location>
</feature>
<proteinExistence type="predicted"/>
<dbReference type="RefSeq" id="WP_039631595.1">
    <property type="nucleotide sequence ID" value="NZ_AYSO01000014.1"/>
</dbReference>
<accession>A0A0C1UJY8</accession>
<comment type="caution">
    <text evidence="2">The sequence shown here is derived from an EMBL/GenBank/DDBJ whole genome shotgun (WGS) entry which is preliminary data.</text>
</comment>
<keyword evidence="1" id="KW-1133">Transmembrane helix</keyword>
<evidence type="ECO:0000313" key="2">
    <source>
        <dbReference type="EMBL" id="KIE47600.1"/>
    </source>
</evidence>
<dbReference type="EMBL" id="AYSO01000014">
    <property type="protein sequence ID" value="KIE47600.1"/>
    <property type="molecule type" value="Genomic_DNA"/>
</dbReference>
<dbReference type="STRING" id="29341.RSJ17_09325"/>
<reference evidence="2 3" key="1">
    <citation type="journal article" date="2015" name="Infect. Genet. Evol.">
        <title>Genomic sequences of six botulinum neurotoxin-producing strains representing three clostridial species illustrate the mobility and diversity of botulinum neurotoxin genes.</title>
        <authorList>
            <person name="Smith T.J."/>
            <person name="Hill K.K."/>
            <person name="Xie G."/>
            <person name="Foley B.T."/>
            <person name="Williamson C.H."/>
            <person name="Foster J.T."/>
            <person name="Johnson S.L."/>
            <person name="Chertkov O."/>
            <person name="Teshima H."/>
            <person name="Gibbons H.S."/>
            <person name="Johnsky L.A."/>
            <person name="Karavis M.A."/>
            <person name="Smith L.A."/>
        </authorList>
    </citation>
    <scope>NUCLEOTIDE SEQUENCE [LARGE SCALE GENOMIC DNA]</scope>
    <source>
        <strain evidence="2 3">CDC 2741</strain>
    </source>
</reference>
<gene>
    <name evidence="2" type="ORF">U732_3128</name>
</gene>
<keyword evidence="1" id="KW-0472">Membrane</keyword>
<keyword evidence="3" id="KW-1185">Reference proteome</keyword>
<keyword evidence="1" id="KW-0812">Transmembrane</keyword>
<dbReference type="Proteomes" id="UP000031366">
    <property type="component" value="Unassembled WGS sequence"/>
</dbReference>
<sequence>MCGSINECNPCIILLIIVILNQGNLLNTKHIEGRIAMILVLIFFFCGFNRGGFIGRFNSPCGCRFPIARRCCC</sequence>
<evidence type="ECO:0008006" key="4">
    <source>
        <dbReference type="Google" id="ProtNLM"/>
    </source>
</evidence>